<sequence length="224" mass="22948">MDSAAHTVTMLLADARLPSGGHAFSAGVEPAIQAGLARADVGAFLRGRARTTTLVDAATAVVARRAGLSGTPYAPIERAWAARTPSRAARIASMDLGRGLLRLAQRLWPQSPAIAALTAGDAATPPRPIVLGAIAVHAGLDAETLVRVAVYDDMAGGVAALLKLDPGDPVDGVRLVIDACAAVDPLVPQLAAVDSPEAIPAASAPQAEAWTEVHALTNRRLFRA</sequence>
<dbReference type="InterPro" id="IPR038277">
    <property type="entry name" value="UreF_sf"/>
</dbReference>
<evidence type="ECO:0000313" key="4">
    <source>
        <dbReference type="Proteomes" id="UP001501407"/>
    </source>
</evidence>
<accession>A0ABP9M3T5</accession>
<comment type="caution">
    <text evidence="3">The sequence shown here is derived from an EMBL/GenBank/DDBJ whole genome shotgun (WGS) entry which is preliminary data.</text>
</comment>
<organism evidence="3 4">
    <name type="scientific">Microbacterium yannicii</name>
    <dbReference type="NCBI Taxonomy" id="671622"/>
    <lineage>
        <taxon>Bacteria</taxon>
        <taxon>Bacillati</taxon>
        <taxon>Actinomycetota</taxon>
        <taxon>Actinomycetes</taxon>
        <taxon>Micrococcales</taxon>
        <taxon>Microbacteriaceae</taxon>
        <taxon>Microbacterium</taxon>
    </lineage>
</organism>
<reference evidence="4" key="1">
    <citation type="journal article" date="2019" name="Int. J. Syst. Evol. Microbiol.">
        <title>The Global Catalogue of Microorganisms (GCM) 10K type strain sequencing project: providing services to taxonomists for standard genome sequencing and annotation.</title>
        <authorList>
            <consortium name="The Broad Institute Genomics Platform"/>
            <consortium name="The Broad Institute Genome Sequencing Center for Infectious Disease"/>
            <person name="Wu L."/>
            <person name="Ma J."/>
        </authorList>
    </citation>
    <scope>NUCLEOTIDE SEQUENCE [LARGE SCALE GENOMIC DNA]</scope>
    <source>
        <strain evidence="4">JCM 18959</strain>
    </source>
</reference>
<dbReference type="PANTHER" id="PTHR33620">
    <property type="entry name" value="UREASE ACCESSORY PROTEIN F"/>
    <property type="match status" value="1"/>
</dbReference>
<dbReference type="RefSeq" id="WP_194413081.1">
    <property type="nucleotide sequence ID" value="NZ_BAABKZ010000001.1"/>
</dbReference>
<dbReference type="InterPro" id="IPR002639">
    <property type="entry name" value="UreF"/>
</dbReference>
<evidence type="ECO:0000256" key="2">
    <source>
        <dbReference type="ARBA" id="ARBA00023186"/>
    </source>
</evidence>
<dbReference type="PANTHER" id="PTHR33620:SF1">
    <property type="entry name" value="UREASE ACCESSORY PROTEIN F"/>
    <property type="match status" value="1"/>
</dbReference>
<keyword evidence="1" id="KW-0996">Nickel insertion</keyword>
<dbReference type="EMBL" id="BAABKZ010000001">
    <property type="protein sequence ID" value="GAA5089198.1"/>
    <property type="molecule type" value="Genomic_DNA"/>
</dbReference>
<evidence type="ECO:0000256" key="1">
    <source>
        <dbReference type="ARBA" id="ARBA00022988"/>
    </source>
</evidence>
<protein>
    <submittedName>
        <fullName evidence="3">Urease accessory UreF family protein</fullName>
    </submittedName>
</protein>
<dbReference type="Pfam" id="PF01730">
    <property type="entry name" value="UreF"/>
    <property type="match status" value="1"/>
</dbReference>
<proteinExistence type="predicted"/>
<keyword evidence="2" id="KW-0143">Chaperone</keyword>
<keyword evidence="4" id="KW-1185">Reference proteome</keyword>
<gene>
    <name evidence="3" type="ORF">GCM10025760_12770</name>
</gene>
<dbReference type="Proteomes" id="UP001501407">
    <property type="component" value="Unassembled WGS sequence"/>
</dbReference>
<evidence type="ECO:0000313" key="3">
    <source>
        <dbReference type="EMBL" id="GAA5089198.1"/>
    </source>
</evidence>
<dbReference type="Gene3D" id="1.10.4190.10">
    <property type="entry name" value="Urease accessory protein UreF"/>
    <property type="match status" value="1"/>
</dbReference>
<name>A0ABP9M3T5_9MICO</name>